<protein>
    <recommendedName>
        <fullName evidence="3">Plasmid stabilization protein</fullName>
    </recommendedName>
</protein>
<accession>A0A0M2V8A8</accession>
<organism evidence="1 2">
    <name type="scientific">Arsukibacterium ikkense</name>
    <dbReference type="NCBI Taxonomy" id="336831"/>
    <lineage>
        <taxon>Bacteria</taxon>
        <taxon>Pseudomonadati</taxon>
        <taxon>Pseudomonadota</taxon>
        <taxon>Gammaproteobacteria</taxon>
        <taxon>Chromatiales</taxon>
        <taxon>Chromatiaceae</taxon>
        <taxon>Arsukibacterium</taxon>
    </lineage>
</organism>
<name>A0A0M2V8A8_9GAMM</name>
<evidence type="ECO:0000313" key="1">
    <source>
        <dbReference type="EMBL" id="KKO45890.1"/>
    </source>
</evidence>
<proteinExistence type="predicted"/>
<dbReference type="InterPro" id="IPR035093">
    <property type="entry name" value="RelE/ParE_toxin_dom_sf"/>
</dbReference>
<reference evidence="1 2" key="1">
    <citation type="submission" date="2015-03" db="EMBL/GenBank/DDBJ databases">
        <title>Draft genome sequences of two protease-producing strains of Arsukibacterium isolated from two cold and alkaline environments.</title>
        <authorList>
            <person name="Lylloff J.E."/>
            <person name="Skov L.B."/>
            <person name="Jepsen M."/>
            <person name="Hallin P.F."/>
            <person name="Sorensen S.J."/>
            <person name="Stougaard P."/>
            <person name="Glaring M.A."/>
        </authorList>
    </citation>
    <scope>NUCLEOTIDE SEQUENCE [LARGE SCALE GENOMIC DNA]</scope>
    <source>
        <strain evidence="1 2">GCM72</strain>
    </source>
</reference>
<evidence type="ECO:0008006" key="3">
    <source>
        <dbReference type="Google" id="ProtNLM"/>
    </source>
</evidence>
<keyword evidence="2" id="KW-1185">Reference proteome</keyword>
<dbReference type="Gene3D" id="3.30.2310.20">
    <property type="entry name" value="RelE-like"/>
    <property type="match status" value="1"/>
</dbReference>
<dbReference type="EMBL" id="LAHO01000006">
    <property type="protein sequence ID" value="KKO45890.1"/>
    <property type="molecule type" value="Genomic_DNA"/>
</dbReference>
<dbReference type="RefSeq" id="WP_046557095.1">
    <property type="nucleotide sequence ID" value="NZ_LAHO01000006.1"/>
</dbReference>
<comment type="caution">
    <text evidence="1">The sequence shown here is derived from an EMBL/GenBank/DDBJ whole genome shotgun (WGS) entry which is preliminary data.</text>
</comment>
<evidence type="ECO:0000313" key="2">
    <source>
        <dbReference type="Proteomes" id="UP000034228"/>
    </source>
</evidence>
<gene>
    <name evidence="1" type="ORF">WG68_07680</name>
</gene>
<dbReference type="Proteomes" id="UP000034228">
    <property type="component" value="Unassembled WGS sequence"/>
</dbReference>
<dbReference type="AlphaFoldDB" id="A0A0M2V8A8"/>
<sequence>MSKVAVTQLAAQTLSLLSRYMKEFIGSDEALTLATQLLQLSQQKLQDNPLQFPICHELERLGVTDYRQITVDKYKILYRYEPRCDTAFITAFMRQKQSAQQLLIDYSLLTL</sequence>
<dbReference type="STRING" id="336831.WG68_07680"/>
<dbReference type="OrthoDB" id="9798046at2"/>